<dbReference type="Pfam" id="PF08447">
    <property type="entry name" value="PAS_3"/>
    <property type="match status" value="1"/>
</dbReference>
<gene>
    <name evidence="6" type="ORF">DES41_1011045</name>
</gene>
<feature type="domain" description="GGDEF" evidence="5">
    <location>
        <begin position="183"/>
        <end position="320"/>
    </location>
</feature>
<dbReference type="InterPro" id="IPR035965">
    <property type="entry name" value="PAS-like_dom_sf"/>
</dbReference>
<dbReference type="SUPFAM" id="SSF55073">
    <property type="entry name" value="Nucleotide cyclase"/>
    <property type="match status" value="1"/>
</dbReference>
<accession>A0A368Y9Q9</accession>
<evidence type="ECO:0000256" key="1">
    <source>
        <dbReference type="ARBA" id="ARBA00012528"/>
    </source>
</evidence>
<dbReference type="InterPro" id="IPR050469">
    <property type="entry name" value="Diguanylate_Cyclase"/>
</dbReference>
<dbReference type="InterPro" id="IPR000160">
    <property type="entry name" value="GGDEF_dom"/>
</dbReference>
<dbReference type="PANTHER" id="PTHR45138:SF9">
    <property type="entry name" value="DIGUANYLATE CYCLASE DGCM-RELATED"/>
    <property type="match status" value="1"/>
</dbReference>
<dbReference type="Gene3D" id="3.30.450.20">
    <property type="entry name" value="PAS domain"/>
    <property type="match status" value="1"/>
</dbReference>
<dbReference type="SMART" id="SM00267">
    <property type="entry name" value="GGDEF"/>
    <property type="match status" value="1"/>
</dbReference>
<evidence type="ECO:0000313" key="7">
    <source>
        <dbReference type="Proteomes" id="UP000252884"/>
    </source>
</evidence>
<dbReference type="EC" id="2.7.7.65" evidence="1"/>
<comment type="caution">
    <text evidence="6">The sequence shown here is derived from an EMBL/GenBank/DDBJ whole genome shotgun (WGS) entry which is preliminary data.</text>
</comment>
<dbReference type="InterPro" id="IPR013655">
    <property type="entry name" value="PAS_fold_3"/>
</dbReference>
<evidence type="ECO:0000313" key="6">
    <source>
        <dbReference type="EMBL" id="RCW76439.1"/>
    </source>
</evidence>
<dbReference type="InterPro" id="IPR043128">
    <property type="entry name" value="Rev_trsase/Diguanyl_cyclase"/>
</dbReference>
<evidence type="ECO:0000259" key="3">
    <source>
        <dbReference type="PROSITE" id="PS50112"/>
    </source>
</evidence>
<evidence type="ECO:0000259" key="4">
    <source>
        <dbReference type="PROSITE" id="PS50113"/>
    </source>
</evidence>
<dbReference type="Pfam" id="PF00990">
    <property type="entry name" value="GGDEF"/>
    <property type="match status" value="1"/>
</dbReference>
<dbReference type="RefSeq" id="WP_114466502.1">
    <property type="nucleotide sequence ID" value="NZ_QPJK01000001.1"/>
</dbReference>
<dbReference type="InterPro" id="IPR001610">
    <property type="entry name" value="PAC"/>
</dbReference>
<dbReference type="CDD" id="cd01949">
    <property type="entry name" value="GGDEF"/>
    <property type="match status" value="1"/>
</dbReference>
<dbReference type="GO" id="GO:0052621">
    <property type="term" value="F:diguanylate cyclase activity"/>
    <property type="evidence" value="ECO:0007669"/>
    <property type="project" value="UniProtKB-EC"/>
</dbReference>
<evidence type="ECO:0000256" key="2">
    <source>
        <dbReference type="ARBA" id="ARBA00034247"/>
    </source>
</evidence>
<dbReference type="NCBIfam" id="TIGR00254">
    <property type="entry name" value="GGDEF"/>
    <property type="match status" value="1"/>
</dbReference>
<feature type="domain" description="PAC" evidence="4">
    <location>
        <begin position="92"/>
        <end position="144"/>
    </location>
</feature>
<dbReference type="PANTHER" id="PTHR45138">
    <property type="entry name" value="REGULATORY COMPONENTS OF SENSORY TRANSDUCTION SYSTEM"/>
    <property type="match status" value="1"/>
</dbReference>
<dbReference type="OrthoDB" id="9813903at2"/>
<dbReference type="GO" id="GO:0043709">
    <property type="term" value="P:cell adhesion involved in single-species biofilm formation"/>
    <property type="evidence" value="ECO:0007669"/>
    <property type="project" value="TreeGrafter"/>
</dbReference>
<dbReference type="AlphaFoldDB" id="A0A368Y9Q9"/>
<dbReference type="Proteomes" id="UP000252884">
    <property type="component" value="Unassembled WGS sequence"/>
</dbReference>
<dbReference type="NCBIfam" id="TIGR00229">
    <property type="entry name" value="sensory_box"/>
    <property type="match status" value="1"/>
</dbReference>
<dbReference type="PROSITE" id="PS50113">
    <property type="entry name" value="PAC"/>
    <property type="match status" value="1"/>
</dbReference>
<dbReference type="PROSITE" id="PS50887">
    <property type="entry name" value="GGDEF"/>
    <property type="match status" value="1"/>
</dbReference>
<proteinExistence type="predicted"/>
<dbReference type="GO" id="GO:1902201">
    <property type="term" value="P:negative regulation of bacterial-type flagellum-dependent cell motility"/>
    <property type="evidence" value="ECO:0007669"/>
    <property type="project" value="TreeGrafter"/>
</dbReference>
<dbReference type="SMART" id="SM00086">
    <property type="entry name" value="PAC"/>
    <property type="match status" value="1"/>
</dbReference>
<evidence type="ECO:0000259" key="5">
    <source>
        <dbReference type="PROSITE" id="PS50887"/>
    </source>
</evidence>
<dbReference type="GO" id="GO:0005886">
    <property type="term" value="C:plasma membrane"/>
    <property type="evidence" value="ECO:0007669"/>
    <property type="project" value="TreeGrafter"/>
</dbReference>
<protein>
    <recommendedName>
        <fullName evidence="1">diguanylate cyclase</fullName>
        <ecNumber evidence="1">2.7.7.65</ecNumber>
    </recommendedName>
</protein>
<dbReference type="SUPFAM" id="SSF55785">
    <property type="entry name" value="PYP-like sensor domain (PAS domain)"/>
    <property type="match status" value="1"/>
</dbReference>
<dbReference type="CDD" id="cd00130">
    <property type="entry name" value="PAS"/>
    <property type="match status" value="1"/>
</dbReference>
<reference evidence="6 7" key="1">
    <citation type="submission" date="2018-07" db="EMBL/GenBank/DDBJ databases">
        <title>Genomic Encyclopedia of Type Strains, Phase IV (KMG-IV): sequencing the most valuable type-strain genomes for metagenomic binning, comparative biology and taxonomic classification.</title>
        <authorList>
            <person name="Goeker M."/>
        </authorList>
    </citation>
    <scope>NUCLEOTIDE SEQUENCE [LARGE SCALE GENOMIC DNA]</scope>
    <source>
        <strain evidence="6 7">DSM 21634</strain>
    </source>
</reference>
<dbReference type="InterPro" id="IPR000014">
    <property type="entry name" value="PAS"/>
</dbReference>
<sequence>MTTESASTPDASGLTSDSAVYRTLLESTRAIPWKIDWASKRFAYIGPQIEGLLGWRADSWVGVEDWAMRMHPDDRDHVVNFCVAQSQAGVDHEADYRALTKDNGYVWIRDVVHVVRNGQGEVEALVGFMFDITERKKTEEKLLALQKELEALSFKDGLTNIANRRQFDASFALEWESARNHGLSLSVLLLDIDFFKQYNDLYGHVQGDRCIADIARTLSLALDSPRDLVARFGGEEFVVLLPQTDLSVAVKVAERCQRLIRKQAIVHAQSPHEQRVTVSIGVGTITPSGQLKPCDFIEAVDRQLYAAKSNGRNRIETLQAPA</sequence>
<dbReference type="InterPro" id="IPR000700">
    <property type="entry name" value="PAS-assoc_C"/>
</dbReference>
<keyword evidence="7" id="KW-1185">Reference proteome</keyword>
<dbReference type="InterPro" id="IPR029787">
    <property type="entry name" value="Nucleotide_cyclase"/>
</dbReference>
<feature type="domain" description="PAS" evidence="3">
    <location>
        <begin position="17"/>
        <end position="78"/>
    </location>
</feature>
<dbReference type="Gene3D" id="3.30.70.270">
    <property type="match status" value="1"/>
</dbReference>
<dbReference type="EMBL" id="QPJK01000001">
    <property type="protein sequence ID" value="RCW76439.1"/>
    <property type="molecule type" value="Genomic_DNA"/>
</dbReference>
<dbReference type="PROSITE" id="PS50112">
    <property type="entry name" value="PAS"/>
    <property type="match status" value="1"/>
</dbReference>
<comment type="catalytic activity">
    <reaction evidence="2">
        <text>2 GTP = 3',3'-c-di-GMP + 2 diphosphate</text>
        <dbReference type="Rhea" id="RHEA:24898"/>
        <dbReference type="ChEBI" id="CHEBI:33019"/>
        <dbReference type="ChEBI" id="CHEBI:37565"/>
        <dbReference type="ChEBI" id="CHEBI:58805"/>
        <dbReference type="EC" id="2.7.7.65"/>
    </reaction>
</comment>
<organism evidence="6 7">
    <name type="scientific">Pseudorhodoferax soli</name>
    <dbReference type="NCBI Taxonomy" id="545864"/>
    <lineage>
        <taxon>Bacteria</taxon>
        <taxon>Pseudomonadati</taxon>
        <taxon>Pseudomonadota</taxon>
        <taxon>Betaproteobacteria</taxon>
        <taxon>Burkholderiales</taxon>
        <taxon>Comamonadaceae</taxon>
    </lineage>
</organism>
<name>A0A368Y9Q9_9BURK</name>
<dbReference type="FunFam" id="3.30.70.270:FF:000001">
    <property type="entry name" value="Diguanylate cyclase domain protein"/>
    <property type="match status" value="1"/>
</dbReference>